<dbReference type="Gene3D" id="1.20.1090.10">
    <property type="entry name" value="Dehydroquinate synthase-like - alpha domain"/>
    <property type="match status" value="1"/>
</dbReference>
<dbReference type="EMBL" id="JASUZX010000002">
    <property type="protein sequence ID" value="MDL5041978.1"/>
    <property type="molecule type" value="Genomic_DNA"/>
</dbReference>
<gene>
    <name evidence="4" type="ORF">QN341_13265</name>
</gene>
<evidence type="ECO:0000313" key="5">
    <source>
        <dbReference type="Proteomes" id="UP001223084"/>
    </source>
</evidence>
<comment type="caution">
    <text evidence="4">The sequence shown here is derived from an EMBL/GenBank/DDBJ whole genome shotgun (WGS) entry which is preliminary data.</text>
</comment>
<dbReference type="GO" id="GO:0004022">
    <property type="term" value="F:alcohol dehydrogenase (NAD+) activity"/>
    <property type="evidence" value="ECO:0007669"/>
    <property type="project" value="UniProtKB-ARBA"/>
</dbReference>
<feature type="domain" description="Alcohol dehydrogenase iron-type/glycerol dehydrogenase GldA" evidence="2">
    <location>
        <begin position="12"/>
        <end position="176"/>
    </location>
</feature>
<dbReference type="GO" id="GO:0046872">
    <property type="term" value="F:metal ion binding"/>
    <property type="evidence" value="ECO:0007669"/>
    <property type="project" value="InterPro"/>
</dbReference>
<dbReference type="Pfam" id="PF00465">
    <property type="entry name" value="Fe-ADH"/>
    <property type="match status" value="1"/>
</dbReference>
<dbReference type="InterPro" id="IPR056798">
    <property type="entry name" value="ADH_Fe_C"/>
</dbReference>
<dbReference type="PANTHER" id="PTHR11496">
    <property type="entry name" value="ALCOHOL DEHYDROGENASE"/>
    <property type="match status" value="1"/>
</dbReference>
<evidence type="ECO:0000259" key="3">
    <source>
        <dbReference type="Pfam" id="PF25137"/>
    </source>
</evidence>
<evidence type="ECO:0000256" key="1">
    <source>
        <dbReference type="ARBA" id="ARBA00023002"/>
    </source>
</evidence>
<dbReference type="AlphaFoldDB" id="A0AAW7CM28"/>
<evidence type="ECO:0000259" key="2">
    <source>
        <dbReference type="Pfam" id="PF00465"/>
    </source>
</evidence>
<reference evidence="4" key="1">
    <citation type="submission" date="2023-06" db="EMBL/GenBank/DDBJ databases">
        <title>Probiogenomic evaluation and L lactic producing Weizmannia coaggulans BKMTCR2-2 from tree bark.</title>
        <authorList>
            <person name="Mahittikon J."/>
            <person name="Tanasupawat S."/>
        </authorList>
    </citation>
    <scope>NUCLEOTIDE SEQUENCE</scope>
    <source>
        <strain evidence="4">BKMTCR2-2</strain>
    </source>
</reference>
<accession>A0AAW7CM28</accession>
<protein>
    <submittedName>
        <fullName evidence="4">Iron-containing alcohol dehydrogenase family protein</fullName>
    </submittedName>
</protein>
<dbReference type="Pfam" id="PF25137">
    <property type="entry name" value="ADH_Fe_C"/>
    <property type="match status" value="1"/>
</dbReference>
<dbReference type="SUPFAM" id="SSF56796">
    <property type="entry name" value="Dehydroquinate synthase-like"/>
    <property type="match status" value="1"/>
</dbReference>
<evidence type="ECO:0000313" key="4">
    <source>
        <dbReference type="EMBL" id="MDL5041978.1"/>
    </source>
</evidence>
<organism evidence="4 5">
    <name type="scientific">Heyndrickxia coagulans</name>
    <name type="common">Weizmannia coagulans</name>
    <dbReference type="NCBI Taxonomy" id="1398"/>
    <lineage>
        <taxon>Bacteria</taxon>
        <taxon>Bacillati</taxon>
        <taxon>Bacillota</taxon>
        <taxon>Bacilli</taxon>
        <taxon>Bacillales</taxon>
        <taxon>Bacillaceae</taxon>
        <taxon>Heyndrickxia</taxon>
    </lineage>
</organism>
<dbReference type="FunFam" id="3.40.50.1970:FF:000003">
    <property type="entry name" value="Alcohol dehydrogenase, iron-containing"/>
    <property type="match status" value="1"/>
</dbReference>
<feature type="domain" description="Fe-containing alcohol dehydrogenase-like C-terminal" evidence="3">
    <location>
        <begin position="187"/>
        <end position="374"/>
    </location>
</feature>
<dbReference type="PANTHER" id="PTHR11496:SF83">
    <property type="entry name" value="HYDROXYACID-OXOACID TRANSHYDROGENASE, MITOCHONDRIAL"/>
    <property type="match status" value="1"/>
</dbReference>
<dbReference type="Proteomes" id="UP001223084">
    <property type="component" value="Unassembled WGS sequence"/>
</dbReference>
<dbReference type="CDD" id="cd08196">
    <property type="entry name" value="Fe-ADH-like"/>
    <property type="match status" value="1"/>
</dbReference>
<proteinExistence type="predicted"/>
<dbReference type="InterPro" id="IPR039697">
    <property type="entry name" value="Alcohol_dehydrogenase_Fe"/>
</dbReference>
<dbReference type="InterPro" id="IPR018211">
    <property type="entry name" value="ADH_Fe_CS"/>
</dbReference>
<dbReference type="InterPro" id="IPR001670">
    <property type="entry name" value="ADH_Fe/GldA"/>
</dbReference>
<dbReference type="RefSeq" id="WP_285958605.1">
    <property type="nucleotide sequence ID" value="NZ_JASUZX010000002.1"/>
</dbReference>
<dbReference type="PROSITE" id="PS00913">
    <property type="entry name" value="ADH_IRON_1"/>
    <property type="match status" value="1"/>
</dbReference>
<name>A0AAW7CM28_HEYCO</name>
<sequence>MEDFFYKQPVPIDFGAGKIRKLPEIIKQFNGKRGILISAPSMVRNGIAQEILDQSEEKITVVFSDIQPNPTVKNTDDCAAKIRETGADFAVALGGGSILDCAKVACFTACTPYSSADYLSKQRPVTQPGIPMIAVPTTSGTASEVTNVSVLTDTERRMKAPLSSEFFYPAYALVDPELTLTCPPRVTASSGLDVLAHSLEAYYGKKHQPFTDMAAEHAASLAFQYLLKAYHEPDNLEARAKMSEASVTAGLAFNMTQTAAAHACSYPLTQDFGVVHGEACAFTLPSFWRLNSEEGPEAERLQTFSRRLGFKDAEALAGCIDEMKKEMGMIMTLEEAGVATGEDLDSLVAGSFAPNMLNNPVKMTKEKLKKLYSRLSGTTVNYGS</sequence>
<keyword evidence="1" id="KW-0560">Oxidoreductase</keyword>
<dbReference type="Gene3D" id="3.40.50.1970">
    <property type="match status" value="1"/>
</dbReference>